<dbReference type="Gene3D" id="1.50.10.10">
    <property type="match status" value="1"/>
</dbReference>
<dbReference type="PANTHER" id="PTHR31616:SF0">
    <property type="entry name" value="GLUCAN 1,4-ALPHA-GLUCOSIDASE"/>
    <property type="match status" value="1"/>
</dbReference>
<dbReference type="EMBL" id="FOBF01000029">
    <property type="protein sequence ID" value="SEN56507.1"/>
    <property type="molecule type" value="Genomic_DNA"/>
</dbReference>
<protein>
    <submittedName>
        <fullName evidence="3">Glucoamylase (Glucan-1,4-alpha-glucosidase), GH15 family</fullName>
    </submittedName>
</protein>
<dbReference type="InterPro" id="IPR011613">
    <property type="entry name" value="GH15-like"/>
</dbReference>
<name>A0A1H8HKJ7_9ACTN</name>
<evidence type="ECO:0000313" key="4">
    <source>
        <dbReference type="Proteomes" id="UP000198953"/>
    </source>
</evidence>
<evidence type="ECO:0000259" key="2">
    <source>
        <dbReference type="Pfam" id="PF19291"/>
    </source>
</evidence>
<dbReference type="SUPFAM" id="SSF48208">
    <property type="entry name" value="Six-hairpin glycosidases"/>
    <property type="match status" value="1"/>
</dbReference>
<evidence type="ECO:0000313" key="3">
    <source>
        <dbReference type="EMBL" id="SEN56507.1"/>
    </source>
</evidence>
<evidence type="ECO:0000259" key="1">
    <source>
        <dbReference type="Pfam" id="PF00723"/>
    </source>
</evidence>
<dbReference type="AlphaFoldDB" id="A0A1H8HKJ7"/>
<organism evidence="3 4">
    <name type="scientific">Nonomuraea pusilla</name>
    <dbReference type="NCBI Taxonomy" id="46177"/>
    <lineage>
        <taxon>Bacteria</taxon>
        <taxon>Bacillati</taxon>
        <taxon>Actinomycetota</taxon>
        <taxon>Actinomycetes</taxon>
        <taxon>Streptosporangiales</taxon>
        <taxon>Streptosporangiaceae</taxon>
        <taxon>Nonomuraea</taxon>
    </lineage>
</organism>
<dbReference type="STRING" id="46177.SAMN05660976_07836"/>
<reference evidence="3 4" key="1">
    <citation type="submission" date="2016-10" db="EMBL/GenBank/DDBJ databases">
        <authorList>
            <person name="de Groot N.N."/>
        </authorList>
    </citation>
    <scope>NUCLEOTIDE SEQUENCE [LARGE SCALE GENOMIC DNA]</scope>
    <source>
        <strain evidence="3 4">DSM 43357</strain>
    </source>
</reference>
<proteinExistence type="predicted"/>
<dbReference type="InterPro" id="IPR012341">
    <property type="entry name" value="6hp_glycosidase-like_sf"/>
</dbReference>
<keyword evidence="4" id="KW-1185">Reference proteome</keyword>
<dbReference type="Pfam" id="PF00723">
    <property type="entry name" value="Glyco_hydro_15"/>
    <property type="match status" value="1"/>
</dbReference>
<feature type="domain" description="GH15-like" evidence="1">
    <location>
        <begin position="243"/>
        <end position="603"/>
    </location>
</feature>
<dbReference type="GO" id="GO:0004553">
    <property type="term" value="F:hydrolase activity, hydrolyzing O-glycosyl compounds"/>
    <property type="evidence" value="ECO:0007669"/>
    <property type="project" value="TreeGrafter"/>
</dbReference>
<sequence>MMHAYPAPPAHGGDPPERIDGYAPLRDYAAVGDGRSVALIARDGSVDWLAWPDLDSPTQFAAILDARRGGSFTLRPEAPYRVDRRYLPGTNVLETTFTTGQGVVRVTDAMSLPGRALTPLRELQRHVEGLSGDVPLRWSVTPGFGYGLREPRFGRRAGTPVVTSGDEALAVCAWQAGTPGIGDEAVTGRFEAHAGSRALITLCYAHQDPLVLPTRADCEARLEHTRAAWRQWLAARTVHGPWAEAVTRSALALKLLVYAPSGAVAAAATSSLPETLGGPRNFDYRFSWIRDSAFTLDAFLQLGCPAEADAYFWWLMHATQLTHPRLRVLYRLDGGPRAAERTLPLEGYRGSAPVRTGNAAADQLQLDTYGELLQTAWLHASAAGRLDADIARRLAGMADFVCRSWSLPDAGIWEVRSRPLHFTQSKMMCWVALDRAVRLAERGLIPRRHAAAWRTHLRAIHDFVETRCYSERRHSYVRSAEGTGLDAGLLLGLLHGYTGAEQPRLRGTVEAVRRELAHGPFVHRYTEDDGFAGTEGAFLACSFWLVESLARCGHADTAAGLMDQLVGLANDVGLYSEEIDPATHAFLGNMPQGLSHLALISAACALRGKDHA</sequence>
<dbReference type="InterPro" id="IPR045582">
    <property type="entry name" value="Trehalase-like_N"/>
</dbReference>
<dbReference type="PANTHER" id="PTHR31616">
    <property type="entry name" value="TREHALASE"/>
    <property type="match status" value="1"/>
</dbReference>
<dbReference type="Proteomes" id="UP000198953">
    <property type="component" value="Unassembled WGS sequence"/>
</dbReference>
<dbReference type="InterPro" id="IPR008928">
    <property type="entry name" value="6-hairpin_glycosidase_sf"/>
</dbReference>
<dbReference type="Pfam" id="PF19291">
    <property type="entry name" value="TREH_N"/>
    <property type="match status" value="1"/>
</dbReference>
<gene>
    <name evidence="3" type="ORF">SAMN05660976_07836</name>
</gene>
<feature type="domain" description="Trehalase-like N-terminal" evidence="2">
    <location>
        <begin position="28"/>
        <end position="110"/>
    </location>
</feature>
<dbReference type="GO" id="GO:0005975">
    <property type="term" value="P:carbohydrate metabolic process"/>
    <property type="evidence" value="ECO:0007669"/>
    <property type="project" value="InterPro"/>
</dbReference>
<accession>A0A1H8HKJ7</accession>